<feature type="region of interest" description="Disordered" evidence="1">
    <location>
        <begin position="1"/>
        <end position="47"/>
    </location>
</feature>
<sequence length="47" mass="5581">MEFVDFDGWMDDFNGVESGKDKKKKVGEDRKKKGKEDPKMPWEDEED</sequence>
<feature type="compositionally biased region" description="Basic and acidic residues" evidence="1">
    <location>
        <begin position="26"/>
        <end position="47"/>
    </location>
</feature>
<comment type="caution">
    <text evidence="2">The sequence shown here is derived from an EMBL/GenBank/DDBJ whole genome shotgun (WGS) entry which is preliminary data.</text>
</comment>
<accession>X1FQV9</accession>
<gene>
    <name evidence="2" type="ORF">S03H2_24069</name>
</gene>
<dbReference type="EMBL" id="BARU01013272">
    <property type="protein sequence ID" value="GAH34920.1"/>
    <property type="molecule type" value="Genomic_DNA"/>
</dbReference>
<organism evidence="2">
    <name type="scientific">marine sediment metagenome</name>
    <dbReference type="NCBI Taxonomy" id="412755"/>
    <lineage>
        <taxon>unclassified sequences</taxon>
        <taxon>metagenomes</taxon>
        <taxon>ecological metagenomes</taxon>
    </lineage>
</organism>
<name>X1FQV9_9ZZZZ</name>
<evidence type="ECO:0000313" key="2">
    <source>
        <dbReference type="EMBL" id="GAH34920.1"/>
    </source>
</evidence>
<reference evidence="2" key="1">
    <citation type="journal article" date="2014" name="Front. Microbiol.">
        <title>High frequency of phylogenetically diverse reductive dehalogenase-homologous genes in deep subseafloor sedimentary metagenomes.</title>
        <authorList>
            <person name="Kawai M."/>
            <person name="Futagami T."/>
            <person name="Toyoda A."/>
            <person name="Takaki Y."/>
            <person name="Nishi S."/>
            <person name="Hori S."/>
            <person name="Arai W."/>
            <person name="Tsubouchi T."/>
            <person name="Morono Y."/>
            <person name="Uchiyama I."/>
            <person name="Ito T."/>
            <person name="Fujiyama A."/>
            <person name="Inagaki F."/>
            <person name="Takami H."/>
        </authorList>
    </citation>
    <scope>NUCLEOTIDE SEQUENCE</scope>
    <source>
        <strain evidence="2">Expedition CK06-06</strain>
    </source>
</reference>
<proteinExistence type="predicted"/>
<dbReference type="AlphaFoldDB" id="X1FQV9"/>
<protein>
    <submittedName>
        <fullName evidence="2">Uncharacterized protein</fullName>
    </submittedName>
</protein>
<feature type="compositionally biased region" description="Acidic residues" evidence="1">
    <location>
        <begin position="1"/>
        <end position="10"/>
    </location>
</feature>
<evidence type="ECO:0000256" key="1">
    <source>
        <dbReference type="SAM" id="MobiDB-lite"/>
    </source>
</evidence>